<evidence type="ECO:0000256" key="1">
    <source>
        <dbReference type="SAM" id="Coils"/>
    </source>
</evidence>
<proteinExistence type="predicted"/>
<dbReference type="PROSITE" id="PS50994">
    <property type="entry name" value="INTEGRASE"/>
    <property type="match status" value="1"/>
</dbReference>
<accession>A0A8J7K8T5</accession>
<dbReference type="NCBIfam" id="NF033516">
    <property type="entry name" value="transpos_IS3"/>
    <property type="match status" value="1"/>
</dbReference>
<dbReference type="PANTHER" id="PTHR47515">
    <property type="entry name" value="LOW CALCIUM RESPONSE LOCUS PROTEIN T"/>
    <property type="match status" value="1"/>
</dbReference>
<dbReference type="InterPro" id="IPR048020">
    <property type="entry name" value="Transpos_IS3"/>
</dbReference>
<dbReference type="InterPro" id="IPR012337">
    <property type="entry name" value="RNaseH-like_sf"/>
</dbReference>
<dbReference type="EMBL" id="JADFUA010000007">
    <property type="protein sequence ID" value="MBE9610123.1"/>
    <property type="molecule type" value="Genomic_DNA"/>
</dbReference>
<dbReference type="PANTHER" id="PTHR47515:SF1">
    <property type="entry name" value="BLR2054 PROTEIN"/>
    <property type="match status" value="1"/>
</dbReference>
<keyword evidence="1" id="KW-0175">Coiled coil</keyword>
<reference evidence="3 4" key="1">
    <citation type="submission" date="2020-10" db="EMBL/GenBank/DDBJ databases">
        <title>The genome sequence of Chitinilyticum litopenaei 4Y14.</title>
        <authorList>
            <person name="Liu Y."/>
        </authorList>
    </citation>
    <scope>NUCLEOTIDE SEQUENCE [LARGE SCALE GENOMIC DNA]</scope>
    <source>
        <strain evidence="3 4">4Y14</strain>
    </source>
</reference>
<evidence type="ECO:0000313" key="4">
    <source>
        <dbReference type="Proteomes" id="UP000604481"/>
    </source>
</evidence>
<evidence type="ECO:0000313" key="3">
    <source>
        <dbReference type="EMBL" id="MBE9610123.1"/>
    </source>
</evidence>
<dbReference type="Pfam" id="PF01527">
    <property type="entry name" value="HTH_Tnp_1"/>
    <property type="match status" value="1"/>
</dbReference>
<organism evidence="3 4">
    <name type="scientific">Chitinilyticum piscinae</name>
    <dbReference type="NCBI Taxonomy" id="2866724"/>
    <lineage>
        <taxon>Bacteria</taxon>
        <taxon>Pseudomonadati</taxon>
        <taxon>Pseudomonadota</taxon>
        <taxon>Betaproteobacteria</taxon>
        <taxon>Neisseriales</taxon>
        <taxon>Chitinibacteraceae</taxon>
        <taxon>Chitinilyticum</taxon>
    </lineage>
</organism>
<dbReference type="Gene3D" id="3.30.420.10">
    <property type="entry name" value="Ribonuclease H-like superfamily/Ribonuclease H"/>
    <property type="match status" value="1"/>
</dbReference>
<evidence type="ECO:0000259" key="2">
    <source>
        <dbReference type="PROSITE" id="PS50994"/>
    </source>
</evidence>
<gene>
    <name evidence="3" type="ORF">INR99_12305</name>
</gene>
<dbReference type="RefSeq" id="WP_194116652.1">
    <property type="nucleotide sequence ID" value="NZ_JADFUA010000007.1"/>
</dbReference>
<protein>
    <submittedName>
        <fullName evidence="3">IS3 family transposase</fullName>
    </submittedName>
</protein>
<dbReference type="Proteomes" id="UP000604481">
    <property type="component" value="Unassembled WGS sequence"/>
</dbReference>
<dbReference type="GO" id="GO:0003677">
    <property type="term" value="F:DNA binding"/>
    <property type="evidence" value="ECO:0007669"/>
    <property type="project" value="InterPro"/>
</dbReference>
<dbReference type="InterPro" id="IPR009057">
    <property type="entry name" value="Homeodomain-like_sf"/>
</dbReference>
<comment type="caution">
    <text evidence="3">The sequence shown here is derived from an EMBL/GenBank/DDBJ whole genome shotgun (WGS) entry which is preliminary data.</text>
</comment>
<sequence length="364" mass="42074">MKKRYSEEQIIGFLREAEAGIPLKELCRLHGFSEASFYLWRNKFGGMSVSDAKRLKELEAENARLKRMLANALLENEIIKEALHKKVVAAPARRELVRYMTRRGLSERRALSVACMSASALRYRPRPDRNGPLREQLLFLAHRHRRYGAGMIYLKLRQSGWVVNHKRVERLYGLAGLQVRRRKRKKVPLRDRQPLVRPIAANQVWSMDFVFDRTAEGRVIKCLTIVDDATHESIAIVAERYPLTRLLDQLTSTRGLPQVIRTDNGKEFCGQAMLMWAQLRGIQLRHIEPGKPNQNAYIESFNGRFRDECLNEHWFTGLALAWVLIESWRREYNEERPKKSLGGLTPSAYARQLAAKLATLNSGL</sequence>
<dbReference type="Pfam" id="PF13683">
    <property type="entry name" value="rve_3"/>
    <property type="match status" value="1"/>
</dbReference>
<dbReference type="InterPro" id="IPR025948">
    <property type="entry name" value="HTH-like_dom"/>
</dbReference>
<dbReference type="SUPFAM" id="SSF53098">
    <property type="entry name" value="Ribonuclease H-like"/>
    <property type="match status" value="1"/>
</dbReference>
<feature type="coiled-coil region" evidence="1">
    <location>
        <begin position="55"/>
        <end position="82"/>
    </location>
</feature>
<dbReference type="GO" id="GO:0004803">
    <property type="term" value="F:transposase activity"/>
    <property type="evidence" value="ECO:0007669"/>
    <property type="project" value="InterPro"/>
</dbReference>
<name>A0A8J7K8T5_9NEIS</name>
<keyword evidence="4" id="KW-1185">Reference proteome</keyword>
<dbReference type="GO" id="GO:0015074">
    <property type="term" value="P:DNA integration"/>
    <property type="evidence" value="ECO:0007669"/>
    <property type="project" value="InterPro"/>
</dbReference>
<feature type="domain" description="Integrase catalytic" evidence="2">
    <location>
        <begin position="190"/>
        <end position="354"/>
    </location>
</feature>
<dbReference type="GO" id="GO:0006313">
    <property type="term" value="P:DNA transposition"/>
    <property type="evidence" value="ECO:0007669"/>
    <property type="project" value="InterPro"/>
</dbReference>
<dbReference type="InterPro" id="IPR002514">
    <property type="entry name" value="Transposase_8"/>
</dbReference>
<dbReference type="Pfam" id="PF13276">
    <property type="entry name" value="HTH_21"/>
    <property type="match status" value="1"/>
</dbReference>
<dbReference type="InterPro" id="IPR036397">
    <property type="entry name" value="RNaseH_sf"/>
</dbReference>
<dbReference type="AlphaFoldDB" id="A0A8J7K8T5"/>
<dbReference type="InterPro" id="IPR001584">
    <property type="entry name" value="Integrase_cat-core"/>
</dbReference>
<dbReference type="SUPFAM" id="SSF46689">
    <property type="entry name" value="Homeodomain-like"/>
    <property type="match status" value="1"/>
</dbReference>